<dbReference type="GO" id="GO:0016020">
    <property type="term" value="C:membrane"/>
    <property type="evidence" value="ECO:0007669"/>
    <property type="project" value="UniProtKB-SubCell"/>
</dbReference>
<dbReference type="Pfam" id="PF01545">
    <property type="entry name" value="Cation_efflux"/>
    <property type="match status" value="1"/>
</dbReference>
<keyword evidence="4 6" id="KW-1133">Transmembrane helix</keyword>
<evidence type="ECO:0000313" key="8">
    <source>
        <dbReference type="EMBL" id="GGI50219.1"/>
    </source>
</evidence>
<dbReference type="Gene3D" id="1.20.1510.10">
    <property type="entry name" value="Cation efflux protein transmembrane domain"/>
    <property type="match status" value="1"/>
</dbReference>
<dbReference type="RefSeq" id="WP_188415220.1">
    <property type="nucleotide sequence ID" value="NZ_BMDO01000003.1"/>
</dbReference>
<dbReference type="EMBL" id="BMDO01000003">
    <property type="protein sequence ID" value="GGI50219.1"/>
    <property type="molecule type" value="Genomic_DNA"/>
</dbReference>
<keyword evidence="9" id="KW-1185">Reference proteome</keyword>
<feature type="transmembrane region" description="Helical" evidence="6">
    <location>
        <begin position="191"/>
        <end position="208"/>
    </location>
</feature>
<proteinExistence type="predicted"/>
<dbReference type="InterPro" id="IPR058533">
    <property type="entry name" value="Cation_efflux_TM"/>
</dbReference>
<evidence type="ECO:0000256" key="4">
    <source>
        <dbReference type="ARBA" id="ARBA00022989"/>
    </source>
</evidence>
<evidence type="ECO:0000256" key="6">
    <source>
        <dbReference type="SAM" id="Phobius"/>
    </source>
</evidence>
<dbReference type="NCBIfam" id="TIGR01297">
    <property type="entry name" value="CDF"/>
    <property type="match status" value="1"/>
</dbReference>
<evidence type="ECO:0000256" key="3">
    <source>
        <dbReference type="ARBA" id="ARBA00022692"/>
    </source>
</evidence>
<reference evidence="8" key="1">
    <citation type="journal article" date="2014" name="Int. J. Syst. Evol. Microbiol.">
        <title>Complete genome sequence of Corynebacterium casei LMG S-19264T (=DSM 44701T), isolated from a smear-ripened cheese.</title>
        <authorList>
            <consortium name="US DOE Joint Genome Institute (JGI-PGF)"/>
            <person name="Walter F."/>
            <person name="Albersmeier A."/>
            <person name="Kalinowski J."/>
            <person name="Ruckert C."/>
        </authorList>
    </citation>
    <scope>NUCLEOTIDE SEQUENCE</scope>
    <source>
        <strain evidence="8">CCM 8711</strain>
    </source>
</reference>
<evidence type="ECO:0000259" key="7">
    <source>
        <dbReference type="Pfam" id="PF01545"/>
    </source>
</evidence>
<dbReference type="GO" id="GO:0008324">
    <property type="term" value="F:monoatomic cation transmembrane transporter activity"/>
    <property type="evidence" value="ECO:0007669"/>
    <property type="project" value="InterPro"/>
</dbReference>
<accession>A0A917JAN3</accession>
<evidence type="ECO:0000313" key="9">
    <source>
        <dbReference type="Proteomes" id="UP000662074"/>
    </source>
</evidence>
<dbReference type="AlphaFoldDB" id="A0A917JAN3"/>
<dbReference type="InterPro" id="IPR002524">
    <property type="entry name" value="Cation_efflux"/>
</dbReference>
<comment type="subcellular location">
    <subcellularLocation>
        <location evidence="1">Membrane</location>
        <topology evidence="1">Multi-pass membrane protein</topology>
    </subcellularLocation>
</comment>
<dbReference type="GO" id="GO:0006829">
    <property type="term" value="P:zinc ion transport"/>
    <property type="evidence" value="ECO:0007669"/>
    <property type="project" value="InterPro"/>
</dbReference>
<dbReference type="PANTHER" id="PTHR13414:SF9">
    <property type="entry name" value="PROTON-COUPLED ZINC ANTIPORTER SLC30A9, MITOCHONDRIAL"/>
    <property type="match status" value="1"/>
</dbReference>
<dbReference type="InterPro" id="IPR040177">
    <property type="entry name" value="SLC30A9"/>
</dbReference>
<sequence length="313" mass="34238">MPASKTPIYTALAANLLIAITKLAAAVFTGSSAMVSEGIHSLVDTSNEVLLLLGISKSQKPADEARPFGYGRELYFWSFVVSLLFFALGGGFSIYEGIEHIMNPEEVRNPIWNYIVLGIAFVFDGISFITAIKEFKRQRGDTPFWKAVHDSKDPSTFVVLFEDAADVIGILIAFTGILLGQLLENPYIDGIASIMIGLLLTAVAILLVRESRSLLMGETPPADELQSVIQIAESDPMVNQVAHHLSTYLAPEEVILVLKISFIPQAGNTQITDAISHIRNAVQNRYPHYKQVFVEPVSPSQPSPGGRAFEQSF</sequence>
<evidence type="ECO:0000256" key="2">
    <source>
        <dbReference type="ARBA" id="ARBA00022448"/>
    </source>
</evidence>
<feature type="transmembrane region" description="Helical" evidence="6">
    <location>
        <begin position="6"/>
        <end position="28"/>
    </location>
</feature>
<feature type="transmembrane region" description="Helical" evidence="6">
    <location>
        <begin position="74"/>
        <end position="94"/>
    </location>
</feature>
<keyword evidence="5 6" id="KW-0472">Membrane</keyword>
<evidence type="ECO:0000256" key="1">
    <source>
        <dbReference type="ARBA" id="ARBA00004141"/>
    </source>
</evidence>
<gene>
    <name evidence="8" type="ORF">GCM10011425_14310</name>
</gene>
<organism evidence="8 9">
    <name type="scientific">Mucilaginibacter galii</name>
    <dbReference type="NCBI Taxonomy" id="2005073"/>
    <lineage>
        <taxon>Bacteria</taxon>
        <taxon>Pseudomonadati</taxon>
        <taxon>Bacteroidota</taxon>
        <taxon>Sphingobacteriia</taxon>
        <taxon>Sphingobacteriales</taxon>
        <taxon>Sphingobacteriaceae</taxon>
        <taxon>Mucilaginibacter</taxon>
    </lineage>
</organism>
<dbReference type="SUPFAM" id="SSF161111">
    <property type="entry name" value="Cation efflux protein transmembrane domain-like"/>
    <property type="match status" value="1"/>
</dbReference>
<comment type="caution">
    <text evidence="8">The sequence shown here is derived from an EMBL/GenBank/DDBJ whole genome shotgun (WGS) entry which is preliminary data.</text>
</comment>
<name>A0A917JAN3_9SPHI</name>
<keyword evidence="2" id="KW-0813">Transport</keyword>
<reference evidence="8" key="2">
    <citation type="submission" date="2020-09" db="EMBL/GenBank/DDBJ databases">
        <authorList>
            <person name="Sun Q."/>
            <person name="Sedlacek I."/>
        </authorList>
    </citation>
    <scope>NUCLEOTIDE SEQUENCE</scope>
    <source>
        <strain evidence="8">CCM 8711</strain>
    </source>
</reference>
<feature type="transmembrane region" description="Helical" evidence="6">
    <location>
        <begin position="156"/>
        <end position="179"/>
    </location>
</feature>
<keyword evidence="3 6" id="KW-0812">Transmembrane</keyword>
<dbReference type="Proteomes" id="UP000662074">
    <property type="component" value="Unassembled WGS sequence"/>
</dbReference>
<dbReference type="PANTHER" id="PTHR13414">
    <property type="entry name" value="HUEL-CATION TRANSPORTER"/>
    <property type="match status" value="1"/>
</dbReference>
<feature type="domain" description="Cation efflux protein transmembrane" evidence="7">
    <location>
        <begin position="9"/>
        <end position="216"/>
    </location>
</feature>
<dbReference type="InterPro" id="IPR027469">
    <property type="entry name" value="Cation_efflux_TMD_sf"/>
</dbReference>
<evidence type="ECO:0000256" key="5">
    <source>
        <dbReference type="ARBA" id="ARBA00023136"/>
    </source>
</evidence>
<feature type="transmembrane region" description="Helical" evidence="6">
    <location>
        <begin position="114"/>
        <end position="135"/>
    </location>
</feature>
<protein>
    <submittedName>
        <fullName evidence="8">Cation transporter</fullName>
    </submittedName>
</protein>